<dbReference type="PANTHER" id="PTHR43194:SF2">
    <property type="entry name" value="PEROXISOMAL MEMBRANE PROTEIN LPX1"/>
    <property type="match status" value="1"/>
</dbReference>
<dbReference type="PATRIC" id="fig|361183.4.peg.2370"/>
<dbReference type="KEGG" id="aep:AMC99_02413"/>
<proteinExistence type="predicted"/>
<dbReference type="OrthoDB" id="7172093at2"/>
<dbReference type="SUPFAM" id="SSF53474">
    <property type="entry name" value="alpha/beta-Hydrolases"/>
    <property type="match status" value="1"/>
</dbReference>
<dbReference type="InterPro" id="IPR029058">
    <property type="entry name" value="AB_hydrolase_fold"/>
</dbReference>
<feature type="domain" description="AB hydrolase-1" evidence="1">
    <location>
        <begin position="56"/>
        <end position="297"/>
    </location>
</feature>
<gene>
    <name evidence="2" type="ORF">AMC99_02413</name>
</gene>
<dbReference type="AlphaFoldDB" id="A0A0M4MXL5"/>
<dbReference type="InterPro" id="IPR050228">
    <property type="entry name" value="Carboxylesterase_BioH"/>
</dbReference>
<dbReference type="GO" id="GO:0016787">
    <property type="term" value="F:hydrolase activity"/>
    <property type="evidence" value="ECO:0007669"/>
    <property type="project" value="UniProtKB-KW"/>
</dbReference>
<keyword evidence="2" id="KW-0378">Hydrolase</keyword>
<evidence type="ECO:0000313" key="2">
    <source>
        <dbReference type="EMBL" id="ALE17688.1"/>
    </source>
</evidence>
<dbReference type="RefSeq" id="WP_061926775.1">
    <property type="nucleotide sequence ID" value="NZ_CP012669.1"/>
</dbReference>
<dbReference type="Pfam" id="PF12697">
    <property type="entry name" value="Abhydrolase_6"/>
    <property type="match status" value="1"/>
</dbReference>
<protein>
    <submittedName>
        <fullName evidence="2">Hydrolase, alpha /beta hydrolase fold family</fullName>
    </submittedName>
</protein>
<reference evidence="2 3" key="1">
    <citation type="submission" date="2015-09" db="EMBL/GenBank/DDBJ databases">
        <title>Complete genome sequence of a benzo[a]pyrene-degrading bacterium Altererythrobacter epoxidivorans CGMCC 1.7731T.</title>
        <authorList>
            <person name="Li Z."/>
            <person name="Cheng H."/>
            <person name="Huo Y."/>
            <person name="Xu X."/>
        </authorList>
    </citation>
    <scope>NUCLEOTIDE SEQUENCE [LARGE SCALE GENOMIC DNA]</scope>
    <source>
        <strain evidence="2 3">CGMCC 1.7731</strain>
    </source>
</reference>
<dbReference type="Proteomes" id="UP000057938">
    <property type="component" value="Chromosome"/>
</dbReference>
<name>A0A0M4MXL5_9SPHN</name>
<dbReference type="Gene3D" id="3.40.50.1820">
    <property type="entry name" value="alpha/beta hydrolase"/>
    <property type="match status" value="1"/>
</dbReference>
<sequence>MTKTDYLQIALRRLAIVLTAIVAIHVALGIRPAFAAEPAEYGHIRTEMTGETGPVIVLIPGMSTPAEVWDETVARFGKDNRVLVVEVRGFDGERGTANEQPGVMDGILSDLAKDLEQRGIVADAMVGHSFGGLLAMKFALTRPDLTHQVMVVDALPFFGTVFDGAATVESSTPRAAQMRDMMIRQADIIRAARETSTSNTPANGMALDPAASKQITQWSMQAEPLVVAQALYEDFLTDMRSDIARISPPVTVLYMAHQQPELATERYTTDYSALETARLVPVDRTGHFIMLDRPDAFQAELAKLLARPE</sequence>
<accession>A0A0M4MXL5</accession>
<dbReference type="EMBL" id="CP012669">
    <property type="protein sequence ID" value="ALE17688.1"/>
    <property type="molecule type" value="Genomic_DNA"/>
</dbReference>
<evidence type="ECO:0000313" key="3">
    <source>
        <dbReference type="Proteomes" id="UP000057938"/>
    </source>
</evidence>
<dbReference type="InterPro" id="IPR000073">
    <property type="entry name" value="AB_hydrolase_1"/>
</dbReference>
<evidence type="ECO:0000259" key="1">
    <source>
        <dbReference type="Pfam" id="PF12697"/>
    </source>
</evidence>
<organism evidence="2 3">
    <name type="scientific">Altererythrobacter epoxidivorans</name>
    <dbReference type="NCBI Taxonomy" id="361183"/>
    <lineage>
        <taxon>Bacteria</taxon>
        <taxon>Pseudomonadati</taxon>
        <taxon>Pseudomonadota</taxon>
        <taxon>Alphaproteobacteria</taxon>
        <taxon>Sphingomonadales</taxon>
        <taxon>Erythrobacteraceae</taxon>
        <taxon>Altererythrobacter</taxon>
    </lineage>
</organism>
<dbReference type="PANTHER" id="PTHR43194">
    <property type="entry name" value="HYDROLASE ALPHA/BETA FOLD FAMILY"/>
    <property type="match status" value="1"/>
</dbReference>
<keyword evidence="3" id="KW-1185">Reference proteome</keyword>
<dbReference type="STRING" id="361183.AMC99_02413"/>